<evidence type="ECO:0000256" key="1">
    <source>
        <dbReference type="SAM" id="MobiDB-lite"/>
    </source>
</evidence>
<feature type="compositionally biased region" description="Low complexity" evidence="1">
    <location>
        <begin position="245"/>
        <end position="257"/>
    </location>
</feature>
<feature type="region of interest" description="Disordered" evidence="1">
    <location>
        <begin position="237"/>
        <end position="403"/>
    </location>
</feature>
<accession>A0A7J6PZF7</accession>
<feature type="region of interest" description="Disordered" evidence="1">
    <location>
        <begin position="13"/>
        <end position="63"/>
    </location>
</feature>
<dbReference type="EMBL" id="JABANM010033549">
    <property type="protein sequence ID" value="KAF4701091.1"/>
    <property type="molecule type" value="Genomic_DNA"/>
</dbReference>
<dbReference type="Proteomes" id="UP000574390">
    <property type="component" value="Unassembled WGS sequence"/>
</dbReference>
<organism evidence="2 3">
    <name type="scientific">Perkinsus olseni</name>
    <name type="common">Perkinsus atlanticus</name>
    <dbReference type="NCBI Taxonomy" id="32597"/>
    <lineage>
        <taxon>Eukaryota</taxon>
        <taxon>Sar</taxon>
        <taxon>Alveolata</taxon>
        <taxon>Perkinsozoa</taxon>
        <taxon>Perkinsea</taxon>
        <taxon>Perkinsida</taxon>
        <taxon>Perkinsidae</taxon>
        <taxon>Perkinsus</taxon>
    </lineage>
</organism>
<feature type="non-terminal residue" evidence="2">
    <location>
        <position position="403"/>
    </location>
</feature>
<feature type="compositionally biased region" description="Low complexity" evidence="1">
    <location>
        <begin position="368"/>
        <end position="395"/>
    </location>
</feature>
<name>A0A7J6PZF7_PEROL</name>
<feature type="region of interest" description="Disordered" evidence="1">
    <location>
        <begin position="153"/>
        <end position="195"/>
    </location>
</feature>
<feature type="compositionally biased region" description="Low complexity" evidence="1">
    <location>
        <begin position="153"/>
        <end position="172"/>
    </location>
</feature>
<evidence type="ECO:0000313" key="3">
    <source>
        <dbReference type="Proteomes" id="UP000574390"/>
    </source>
</evidence>
<protein>
    <submittedName>
        <fullName evidence="2">Uncharacterized protein</fullName>
    </submittedName>
</protein>
<gene>
    <name evidence="2" type="ORF">FOZ62_008490</name>
</gene>
<proteinExistence type="predicted"/>
<comment type="caution">
    <text evidence="2">The sequence shown here is derived from an EMBL/GenBank/DDBJ whole genome shotgun (WGS) entry which is preliminary data.</text>
</comment>
<sequence>NDDLVLVPRLSHSKRTPVKQRGSSGLTLRKRNRPSSEREASGVFGEDYYNTDDNDRSRRTTGMGSYQQLPAKRMTLGPNSSSRFAGVSLSTALTTPAAALPYGSGRRERHHYPMTTLPRYTSMLSSTTPSQERALATSRNIMANLDRMAATAATGAATQQGQQAMQQQQLYRPPRPLRRRRPPLSGLRPTTETHTGMKSLSALLATKQPVVDTAPPTSSSPAAAALPSASKAALPAGMQSPVFGSSTNNNKPSSNSPLFGLPAEDKSTSTAATKKTDSGVFKTTAAPQPTEDNKASTTPAAAAADTTTTGSIFGNATTPSSSSALFGGSTATSSGAAVSSIFGAPSQPPASSSSSADAATGPLEKTTASSLIPSTGTSSFSSSTPATTGPAAGASLFAGVASS</sequence>
<feature type="compositionally biased region" description="Low complexity" evidence="1">
    <location>
        <begin position="349"/>
        <end position="359"/>
    </location>
</feature>
<reference evidence="2 3" key="1">
    <citation type="submission" date="2020-04" db="EMBL/GenBank/DDBJ databases">
        <title>Perkinsus olseni comparative genomics.</title>
        <authorList>
            <person name="Bogema D.R."/>
        </authorList>
    </citation>
    <scope>NUCLEOTIDE SEQUENCE [LARGE SCALE GENOMIC DNA]</scope>
    <source>
        <strain evidence="2">ATCC PRA-205</strain>
    </source>
</reference>
<feature type="compositionally biased region" description="Low complexity" evidence="1">
    <location>
        <begin position="318"/>
        <end position="340"/>
    </location>
</feature>
<feature type="non-terminal residue" evidence="2">
    <location>
        <position position="1"/>
    </location>
</feature>
<evidence type="ECO:0000313" key="2">
    <source>
        <dbReference type="EMBL" id="KAF4701091.1"/>
    </source>
</evidence>
<dbReference type="AlphaFoldDB" id="A0A7J6PZF7"/>
<feature type="compositionally biased region" description="Low complexity" evidence="1">
    <location>
        <begin position="295"/>
        <end position="309"/>
    </location>
</feature>